<keyword evidence="5 14" id="KW-0812">Transmembrane</keyword>
<sequence>MKLKETVLNPLFENNPIALQILGICSALAVTTKMESVAVMCLAVTLVCAFANLFVSLIRNHVPSAIRIIVMMTIIASLVIVTDQLLKAYVYDVAKSMSVYIGLIITNCIVMGRAEAYAMKNPPIMSFFDGIGNGIGYSIVLVFVGFFRELLGSGKLFGVSILATTGEGGWYQTNGMALLAPSAFFLIGFFIWGLRTWKKDQIEEM</sequence>
<evidence type="ECO:0000256" key="1">
    <source>
        <dbReference type="ARBA" id="ARBA00004127"/>
    </source>
</evidence>
<evidence type="ECO:0000256" key="5">
    <source>
        <dbReference type="ARBA" id="ARBA00022692"/>
    </source>
</evidence>
<proteinExistence type="inferred from homology"/>
<evidence type="ECO:0000256" key="2">
    <source>
        <dbReference type="ARBA" id="ARBA00022448"/>
    </source>
</evidence>
<comment type="similarity">
    <text evidence="14">Belongs to the NqrDE/RnfAE family.</text>
</comment>
<dbReference type="NCBIfam" id="NF006777">
    <property type="entry name" value="PRK09292.1"/>
    <property type="match status" value="1"/>
</dbReference>
<evidence type="ECO:0000313" key="15">
    <source>
        <dbReference type="EMBL" id="RZF21121.1"/>
    </source>
</evidence>
<feature type="transmembrane region" description="Helical" evidence="14">
    <location>
        <begin position="65"/>
        <end position="85"/>
    </location>
</feature>
<dbReference type="Proteomes" id="UP000443582">
    <property type="component" value="Unassembled WGS sequence"/>
</dbReference>
<dbReference type="EMBL" id="QDKL01000003">
    <property type="protein sequence ID" value="RZF21121.1"/>
    <property type="molecule type" value="Genomic_DNA"/>
</dbReference>
<dbReference type="NCBIfam" id="NF009070">
    <property type="entry name" value="PRK12405.1"/>
    <property type="match status" value="1"/>
</dbReference>
<evidence type="ECO:0000256" key="4">
    <source>
        <dbReference type="ARBA" id="ARBA00022519"/>
    </source>
</evidence>
<evidence type="ECO:0000256" key="6">
    <source>
        <dbReference type="ARBA" id="ARBA00022967"/>
    </source>
</evidence>
<keyword evidence="3 14" id="KW-1003">Cell membrane</keyword>
<comment type="function">
    <text evidence="14">NQR complex catalyzes the reduction of ubiquinone-1 to ubiquinol by two successive reactions, coupled with the transport of Na(+) ions from the cytoplasm to the periplasm. NqrA to NqrE are probably involved in the second step, the conversion of ubisemiquinone to ubiquinol.</text>
</comment>
<keyword evidence="8 14" id="KW-0520">NAD</keyword>
<evidence type="ECO:0000256" key="9">
    <source>
        <dbReference type="ARBA" id="ARBA00023053"/>
    </source>
</evidence>
<comment type="subcellular location">
    <subcellularLocation>
        <location evidence="14">Cell membrane</location>
        <topology evidence="14">Multi-pass membrane protein</topology>
    </subcellularLocation>
    <subcellularLocation>
        <location evidence="1">Endomembrane system</location>
        <topology evidence="1">Multi-pass membrane protein</topology>
    </subcellularLocation>
</comment>
<keyword evidence="16" id="KW-1185">Reference proteome</keyword>
<accession>A0ABY0IH04</accession>
<protein>
    <recommendedName>
        <fullName evidence="14">Na(+)-translocating NADH-quinone reductase subunit D</fullName>
        <shortName evidence="14">Na(+)-NQR subunit D</shortName>
        <shortName evidence="14">Na(+)-translocating NQR subunit D</shortName>
        <ecNumber evidence="14">7.2.1.1</ecNumber>
    </recommendedName>
    <alternativeName>
        <fullName evidence="14">NQR complex subunit D</fullName>
    </alternativeName>
    <alternativeName>
        <fullName evidence="14">NQR-1 subunit D</fullName>
    </alternativeName>
</protein>
<dbReference type="PANTHER" id="PTHR30586">
    <property type="entry name" value="ELECTRON TRANSPORT COMPLEX PROTEIN RNFE"/>
    <property type="match status" value="1"/>
</dbReference>
<feature type="transmembrane region" description="Helical" evidence="14">
    <location>
        <begin position="97"/>
        <end position="114"/>
    </location>
</feature>
<feature type="transmembrane region" description="Helical" evidence="14">
    <location>
        <begin position="175"/>
        <end position="194"/>
    </location>
</feature>
<gene>
    <name evidence="14" type="primary">nqrD</name>
    <name evidence="15" type="ORF">DAY19_14170</name>
</gene>
<dbReference type="RefSeq" id="WP_115363618.1">
    <property type="nucleotide sequence ID" value="NZ_QDKL01000003.1"/>
</dbReference>
<keyword evidence="6 14" id="KW-1278">Translocase</keyword>
<dbReference type="NCBIfam" id="TIGR01939">
    <property type="entry name" value="nqrD"/>
    <property type="match status" value="1"/>
</dbReference>
<dbReference type="InterPro" id="IPR003667">
    <property type="entry name" value="NqrDE/RnfAE"/>
</dbReference>
<dbReference type="HAMAP" id="MF_00428">
    <property type="entry name" value="NqrD"/>
    <property type="match status" value="1"/>
</dbReference>
<keyword evidence="4" id="KW-0997">Cell inner membrane</keyword>
<keyword evidence="12 14" id="KW-0472">Membrane</keyword>
<evidence type="ECO:0000256" key="8">
    <source>
        <dbReference type="ARBA" id="ARBA00023027"/>
    </source>
</evidence>
<feature type="transmembrane region" description="Helical" evidence="14">
    <location>
        <begin position="37"/>
        <end position="58"/>
    </location>
</feature>
<dbReference type="EC" id="7.2.1.1" evidence="14"/>
<evidence type="ECO:0000256" key="3">
    <source>
        <dbReference type="ARBA" id="ARBA00022475"/>
    </source>
</evidence>
<evidence type="ECO:0000256" key="12">
    <source>
        <dbReference type="ARBA" id="ARBA00023136"/>
    </source>
</evidence>
<dbReference type="InterPro" id="IPR011292">
    <property type="entry name" value="NqrD"/>
</dbReference>
<keyword evidence="11 14" id="KW-0830">Ubiquinone</keyword>
<keyword evidence="10 14" id="KW-0406">Ion transport</keyword>
<keyword evidence="2 14" id="KW-0813">Transport</keyword>
<evidence type="ECO:0000256" key="10">
    <source>
        <dbReference type="ARBA" id="ARBA00023065"/>
    </source>
</evidence>
<evidence type="ECO:0000256" key="11">
    <source>
        <dbReference type="ARBA" id="ARBA00023075"/>
    </source>
</evidence>
<evidence type="ECO:0000313" key="16">
    <source>
        <dbReference type="Proteomes" id="UP000443582"/>
    </source>
</evidence>
<evidence type="ECO:0000256" key="14">
    <source>
        <dbReference type="HAMAP-Rule" id="MF_00428"/>
    </source>
</evidence>
<keyword evidence="7 14" id="KW-1133">Transmembrane helix</keyword>
<comment type="catalytic activity">
    <reaction evidence="14">
        <text>a ubiquinone + n Na(+)(in) + NADH + H(+) = a ubiquinol + n Na(+)(out) + NAD(+)</text>
        <dbReference type="Rhea" id="RHEA:47748"/>
        <dbReference type="Rhea" id="RHEA-COMP:9565"/>
        <dbReference type="Rhea" id="RHEA-COMP:9566"/>
        <dbReference type="ChEBI" id="CHEBI:15378"/>
        <dbReference type="ChEBI" id="CHEBI:16389"/>
        <dbReference type="ChEBI" id="CHEBI:17976"/>
        <dbReference type="ChEBI" id="CHEBI:29101"/>
        <dbReference type="ChEBI" id="CHEBI:57540"/>
        <dbReference type="ChEBI" id="CHEBI:57945"/>
        <dbReference type="EC" id="7.2.1.1"/>
    </reaction>
</comment>
<dbReference type="Pfam" id="PF02508">
    <property type="entry name" value="Rnf-Nqr"/>
    <property type="match status" value="1"/>
</dbReference>
<dbReference type="PIRSF" id="PIRSF006102">
    <property type="entry name" value="NQR_DE"/>
    <property type="match status" value="1"/>
</dbReference>
<keyword evidence="13 14" id="KW-0739">Sodium transport</keyword>
<comment type="caution">
    <text evidence="15">The sequence shown here is derived from an EMBL/GenBank/DDBJ whole genome shotgun (WGS) entry which is preliminary data.</text>
</comment>
<comment type="subunit">
    <text evidence="14">Composed of six subunits; NqrA, NqrB, NqrC, NqrD, NqrE and NqrF.</text>
</comment>
<evidence type="ECO:0000256" key="7">
    <source>
        <dbReference type="ARBA" id="ARBA00022989"/>
    </source>
</evidence>
<feature type="transmembrane region" description="Helical" evidence="14">
    <location>
        <begin position="126"/>
        <end position="147"/>
    </location>
</feature>
<dbReference type="PANTHER" id="PTHR30586:SF1">
    <property type="entry name" value="NA(+)-TRANSLOCATING NADH-QUINONE REDUCTASE SUBUNIT D"/>
    <property type="match status" value="1"/>
</dbReference>
<reference evidence="16" key="1">
    <citation type="journal article" date="2019" name="Int. J. Syst. Evol. Microbiol.">
        <title>Halobacteriovorax valvorus sp. nov., a novel prokaryotic predator isolated from coastal seawater of China.</title>
        <authorList>
            <person name="Chen M.-X."/>
        </authorList>
    </citation>
    <scope>NUCLEOTIDE SEQUENCE [LARGE SCALE GENOMIC DNA]</scope>
    <source>
        <strain evidence="16">BL9</strain>
    </source>
</reference>
<evidence type="ECO:0000256" key="13">
    <source>
        <dbReference type="ARBA" id="ARBA00023201"/>
    </source>
</evidence>
<keyword evidence="9 14" id="KW-0915">Sodium</keyword>
<name>A0ABY0IH04_9BACT</name>
<organism evidence="15 16">
    <name type="scientific">Halobacteriovorax vibrionivorans</name>
    <dbReference type="NCBI Taxonomy" id="2152716"/>
    <lineage>
        <taxon>Bacteria</taxon>
        <taxon>Pseudomonadati</taxon>
        <taxon>Bdellovibrionota</taxon>
        <taxon>Bacteriovoracia</taxon>
        <taxon>Bacteriovoracales</taxon>
        <taxon>Halobacteriovoraceae</taxon>
        <taxon>Halobacteriovorax</taxon>
    </lineage>
</organism>